<dbReference type="Gene3D" id="1.20.120.1750">
    <property type="match status" value="1"/>
</dbReference>
<dbReference type="PROSITE" id="PS51873">
    <property type="entry name" value="TRIAD"/>
    <property type="match status" value="1"/>
</dbReference>
<keyword evidence="8" id="KW-0862">Zinc</keyword>
<dbReference type="SUPFAM" id="SSF57850">
    <property type="entry name" value="RING/U-box"/>
    <property type="match status" value="3"/>
</dbReference>
<keyword evidence="6" id="KW-0863">Zinc-finger</keyword>
<evidence type="ECO:0000256" key="1">
    <source>
        <dbReference type="ARBA" id="ARBA00001798"/>
    </source>
</evidence>
<dbReference type="STRING" id="1447875.A0A2B7Y8V8"/>
<proteinExistence type="predicted"/>
<evidence type="ECO:0000256" key="7">
    <source>
        <dbReference type="ARBA" id="ARBA00022786"/>
    </source>
</evidence>
<keyword evidence="4" id="KW-0479">Metal-binding</keyword>
<keyword evidence="7" id="KW-0833">Ubl conjugation pathway</keyword>
<feature type="compositionally biased region" description="Polar residues" evidence="9">
    <location>
        <begin position="66"/>
        <end position="80"/>
    </location>
</feature>
<dbReference type="EMBL" id="PDNB01000010">
    <property type="protein sequence ID" value="PGH17529.1"/>
    <property type="molecule type" value="Genomic_DNA"/>
</dbReference>
<feature type="compositionally biased region" description="Basic and acidic residues" evidence="9">
    <location>
        <begin position="39"/>
        <end position="49"/>
    </location>
</feature>
<evidence type="ECO:0000256" key="4">
    <source>
        <dbReference type="ARBA" id="ARBA00022723"/>
    </source>
</evidence>
<feature type="region of interest" description="Disordered" evidence="9">
    <location>
        <begin position="478"/>
        <end position="501"/>
    </location>
</feature>
<dbReference type="InterPro" id="IPR044066">
    <property type="entry name" value="TRIAD_supradom"/>
</dbReference>
<feature type="domain" description="RING-type" evidence="10">
    <location>
        <begin position="217"/>
        <end position="423"/>
    </location>
</feature>
<evidence type="ECO:0000313" key="11">
    <source>
        <dbReference type="EMBL" id="PGH17529.1"/>
    </source>
</evidence>
<dbReference type="GO" id="GO:0061630">
    <property type="term" value="F:ubiquitin protein ligase activity"/>
    <property type="evidence" value="ECO:0007669"/>
    <property type="project" value="UniProtKB-EC"/>
</dbReference>
<evidence type="ECO:0000256" key="6">
    <source>
        <dbReference type="ARBA" id="ARBA00022771"/>
    </source>
</evidence>
<feature type="region of interest" description="Disordered" evidence="9">
    <location>
        <begin position="125"/>
        <end position="195"/>
    </location>
</feature>
<dbReference type="Gene3D" id="3.30.40.10">
    <property type="entry name" value="Zinc/RING finger domain, C3HC4 (zinc finger)"/>
    <property type="match status" value="1"/>
</dbReference>
<dbReference type="GO" id="GO:0016567">
    <property type="term" value="P:protein ubiquitination"/>
    <property type="evidence" value="ECO:0007669"/>
    <property type="project" value="InterPro"/>
</dbReference>
<evidence type="ECO:0000256" key="3">
    <source>
        <dbReference type="ARBA" id="ARBA00022679"/>
    </source>
</evidence>
<dbReference type="OrthoDB" id="10254945at2759"/>
<evidence type="ECO:0000259" key="10">
    <source>
        <dbReference type="PROSITE" id="PS51873"/>
    </source>
</evidence>
<feature type="compositionally biased region" description="Acidic residues" evidence="9">
    <location>
        <begin position="528"/>
        <end position="538"/>
    </location>
</feature>
<dbReference type="PANTHER" id="PTHR11685">
    <property type="entry name" value="RBR FAMILY RING FINGER AND IBR DOMAIN-CONTAINING"/>
    <property type="match status" value="1"/>
</dbReference>
<feature type="region of interest" description="Disordered" evidence="9">
    <location>
        <begin position="1"/>
        <end position="105"/>
    </location>
</feature>
<dbReference type="CDD" id="cd22584">
    <property type="entry name" value="Rcat_RBR_unk"/>
    <property type="match status" value="1"/>
</dbReference>
<dbReference type="InterPro" id="IPR013083">
    <property type="entry name" value="Znf_RING/FYVE/PHD"/>
</dbReference>
<feature type="region of interest" description="Disordered" evidence="9">
    <location>
        <begin position="526"/>
        <end position="574"/>
    </location>
</feature>
<name>A0A2B7Y8V8_9EURO</name>
<dbReference type="CDD" id="cd20335">
    <property type="entry name" value="BRcat_RBR"/>
    <property type="match status" value="1"/>
</dbReference>
<organism evidence="11 12">
    <name type="scientific">Helicocarpus griseus UAMH5409</name>
    <dbReference type="NCBI Taxonomy" id="1447875"/>
    <lineage>
        <taxon>Eukaryota</taxon>
        <taxon>Fungi</taxon>
        <taxon>Dikarya</taxon>
        <taxon>Ascomycota</taxon>
        <taxon>Pezizomycotina</taxon>
        <taxon>Eurotiomycetes</taxon>
        <taxon>Eurotiomycetidae</taxon>
        <taxon>Onygenales</taxon>
        <taxon>Ajellomycetaceae</taxon>
        <taxon>Helicocarpus</taxon>
    </lineage>
</organism>
<dbReference type="GO" id="GO:0008270">
    <property type="term" value="F:zinc ion binding"/>
    <property type="evidence" value="ECO:0007669"/>
    <property type="project" value="UniProtKB-KW"/>
</dbReference>
<comment type="caution">
    <text evidence="11">The sequence shown here is derived from an EMBL/GenBank/DDBJ whole genome shotgun (WGS) entry which is preliminary data.</text>
</comment>
<dbReference type="InterPro" id="IPR002867">
    <property type="entry name" value="IBR_dom"/>
</dbReference>
<protein>
    <recommendedName>
        <fullName evidence="2">RBR-type E3 ubiquitin transferase</fullName>
        <ecNumber evidence="2">2.3.2.31</ecNumber>
    </recommendedName>
</protein>
<evidence type="ECO:0000313" key="12">
    <source>
        <dbReference type="Proteomes" id="UP000223968"/>
    </source>
</evidence>
<feature type="compositionally biased region" description="Polar residues" evidence="9">
    <location>
        <begin position="171"/>
        <end position="181"/>
    </location>
</feature>
<dbReference type="Proteomes" id="UP000223968">
    <property type="component" value="Unassembled WGS sequence"/>
</dbReference>
<evidence type="ECO:0000256" key="2">
    <source>
        <dbReference type="ARBA" id="ARBA00012251"/>
    </source>
</evidence>
<comment type="catalytic activity">
    <reaction evidence="1">
        <text>[E2 ubiquitin-conjugating enzyme]-S-ubiquitinyl-L-cysteine + [acceptor protein]-L-lysine = [E2 ubiquitin-conjugating enzyme]-L-cysteine + [acceptor protein]-N(6)-ubiquitinyl-L-lysine.</text>
        <dbReference type="EC" id="2.3.2.31"/>
    </reaction>
</comment>
<dbReference type="Pfam" id="PF01485">
    <property type="entry name" value="IBR"/>
    <property type="match status" value="2"/>
</dbReference>
<dbReference type="AlphaFoldDB" id="A0A2B7Y8V8"/>
<feature type="compositionally biased region" description="Basic and acidic residues" evidence="9">
    <location>
        <begin position="92"/>
        <end position="105"/>
    </location>
</feature>
<evidence type="ECO:0000256" key="5">
    <source>
        <dbReference type="ARBA" id="ARBA00022737"/>
    </source>
</evidence>
<keyword evidence="5" id="KW-0677">Repeat</keyword>
<dbReference type="InterPro" id="IPR017907">
    <property type="entry name" value="Znf_RING_CS"/>
</dbReference>
<dbReference type="EC" id="2.3.2.31" evidence="2"/>
<gene>
    <name evidence="11" type="ORF">AJ79_01129</name>
</gene>
<sequence>MPSQSEHHHHHRRCGHHKEGEEHRHRRRKSRRSGSVVKNPEKPICDNRRTTTHGDVGTSKRHSFRSDPSSTLSTSVNPNNGRAHMRKPAAVEGKEKETINAERARRNSIHSVVAAHWAGKYSNKPLRISIPTQESIQTTKQSSKPPGGERPKKATAKASRKEQNSPLPTPHTESPQATTSKEQPEKQQPPGKDNRRSYSLLKALFASPPPHPPPVEKKITCLTCFSDDVPASKSAKLACSHRMCRPCLKRIFVMSVSDPQHMPPKCCTTDHIPLRHVEKLFDQKFKIQWNKKYQEYTAKNRIYCPAKGCGEWIKPSNIYLDTSNGPTGGRKFGKCSRCKTKVCALCNGKWHTGKECPKDEDTKRFVEIAKEEGWQRCFNCSAMVELREGCNHMTCRCTAEFCMICGAKWKTCECPWFNYEAVEADRMNHVDVQRARAMYVGDGQWRNPIRYQQEMDLRRRQEELDEYVARRLQDLFGPVQVPMPGRGGDEGGGDGDDGWDGNGNARRIPIVPMPPNPFFHGHFVAPFEDGEGEEESDGEVGVRAHTPPPPPERIQQYYHYRRPGLQNPNDGMPL</sequence>
<feature type="compositionally biased region" description="Polar residues" evidence="9">
    <location>
        <begin position="130"/>
        <end position="144"/>
    </location>
</feature>
<dbReference type="PROSITE" id="PS00518">
    <property type="entry name" value="ZF_RING_1"/>
    <property type="match status" value="1"/>
</dbReference>
<reference evidence="11 12" key="1">
    <citation type="submission" date="2017-10" db="EMBL/GenBank/DDBJ databases">
        <title>Comparative genomics in systemic dimorphic fungi from Ajellomycetaceae.</title>
        <authorList>
            <person name="Munoz J.F."/>
            <person name="Mcewen J.G."/>
            <person name="Clay O.K."/>
            <person name="Cuomo C.A."/>
        </authorList>
    </citation>
    <scope>NUCLEOTIDE SEQUENCE [LARGE SCALE GENOMIC DNA]</scope>
    <source>
        <strain evidence="11 12">UAMH5409</strain>
    </source>
</reference>
<feature type="compositionally biased region" description="Basic residues" evidence="9">
    <location>
        <begin position="7"/>
        <end position="16"/>
    </location>
</feature>
<keyword evidence="3" id="KW-0808">Transferase</keyword>
<evidence type="ECO:0000256" key="9">
    <source>
        <dbReference type="SAM" id="MobiDB-lite"/>
    </source>
</evidence>
<evidence type="ECO:0000256" key="8">
    <source>
        <dbReference type="ARBA" id="ARBA00022833"/>
    </source>
</evidence>
<accession>A0A2B7Y8V8</accession>
<keyword evidence="12" id="KW-1185">Reference proteome</keyword>
<dbReference type="InterPro" id="IPR031127">
    <property type="entry name" value="E3_UB_ligase_RBR"/>
</dbReference>